<name>A0A1H3HL62_ALLWA</name>
<reference evidence="4" key="1">
    <citation type="submission" date="2016-10" db="EMBL/GenBank/DDBJ databases">
        <authorList>
            <person name="Varghese N."/>
            <person name="Submissions S."/>
        </authorList>
    </citation>
    <scope>NUCLEOTIDE SEQUENCE [LARGE SCALE GENOMIC DNA]</scope>
    <source>
        <strain evidence="4">DSM 173</strain>
    </source>
</reference>
<keyword evidence="4" id="KW-1185">Reference proteome</keyword>
<dbReference type="STRING" id="61595.SAMN05421644_13420"/>
<dbReference type="CDD" id="cd00840">
    <property type="entry name" value="MPP_Mre11_N"/>
    <property type="match status" value="1"/>
</dbReference>
<dbReference type="PANTHER" id="PTHR30337:SF7">
    <property type="entry name" value="PHOSPHOESTERASE"/>
    <property type="match status" value="1"/>
</dbReference>
<dbReference type="AlphaFoldDB" id="A0A1H3HL62"/>
<dbReference type="InterPro" id="IPR041796">
    <property type="entry name" value="Mre11_N"/>
</dbReference>
<dbReference type="InterPro" id="IPR014576">
    <property type="entry name" value="Pesterase_YhaO"/>
</dbReference>
<dbReference type="SUPFAM" id="SSF56300">
    <property type="entry name" value="Metallo-dependent phosphatases"/>
    <property type="match status" value="1"/>
</dbReference>
<keyword evidence="1" id="KW-0378">Hydrolase</keyword>
<dbReference type="InterPro" id="IPR029052">
    <property type="entry name" value="Metallo-depent_PP-like"/>
</dbReference>
<dbReference type="Gene3D" id="3.60.21.10">
    <property type="match status" value="1"/>
</dbReference>
<dbReference type="Pfam" id="PF00149">
    <property type="entry name" value="Metallophos"/>
    <property type="match status" value="1"/>
</dbReference>
<dbReference type="OrthoDB" id="9773856at2"/>
<organism evidence="3 4">
    <name type="scientific">Allochromatium warmingii</name>
    <name type="common">Chromatium warmingii</name>
    <dbReference type="NCBI Taxonomy" id="61595"/>
    <lineage>
        <taxon>Bacteria</taxon>
        <taxon>Pseudomonadati</taxon>
        <taxon>Pseudomonadota</taxon>
        <taxon>Gammaproteobacteria</taxon>
        <taxon>Chromatiales</taxon>
        <taxon>Chromatiaceae</taxon>
        <taxon>Allochromatium</taxon>
    </lineage>
</organism>
<dbReference type="PIRSF" id="PIRSF033091">
    <property type="entry name" value="Pesterase_YhaO"/>
    <property type="match status" value="1"/>
</dbReference>
<evidence type="ECO:0000313" key="4">
    <source>
        <dbReference type="Proteomes" id="UP000198672"/>
    </source>
</evidence>
<keyword evidence="3" id="KW-0540">Nuclease</keyword>
<dbReference type="InterPro" id="IPR050535">
    <property type="entry name" value="DNA_Repair-Maintenance_Comp"/>
</dbReference>
<dbReference type="GO" id="GO:0004527">
    <property type="term" value="F:exonuclease activity"/>
    <property type="evidence" value="ECO:0007669"/>
    <property type="project" value="UniProtKB-KW"/>
</dbReference>
<dbReference type="PANTHER" id="PTHR30337">
    <property type="entry name" value="COMPONENT OF ATP-DEPENDENT DSDNA EXONUCLEASE"/>
    <property type="match status" value="1"/>
</dbReference>
<evidence type="ECO:0000313" key="3">
    <source>
        <dbReference type="EMBL" id="SDY16197.1"/>
    </source>
</evidence>
<dbReference type="EMBL" id="FNOW01000034">
    <property type="protein sequence ID" value="SDY16197.1"/>
    <property type="molecule type" value="Genomic_DNA"/>
</dbReference>
<proteinExistence type="predicted"/>
<sequence>MKLIHAADVHLDSPLRGLERYDGAPIEALRGATRRALEQLVDLALDEAVTAVLFAGDLYDGDWKDYNTGLFFVRQMERLRAAAIPVFMIAGNHDAASQLTRLLRLPDNVHLFATRAPESCIRDDLGIAVHGQGFATRAVSDDLTRAYPLPCSGLLNIGLLHTSLDGRPGHETYAPCSRDGLRALGYDYWALGHVHRHEIVAREPWIVFPGNLQGRHARETGAKGCCLVEVTAEQVQQVTHRPLDVARWFECAVDLDAAGSLEEVVARVEPQLSAARAAADGRLAAVRVRLTGVCPIHARLQAAPDQLINECRALANAIGGEAMWIEKVLIETHREPSAAERLVHDEAFDSLLSTIRNLELDSEQLAELGAEFADLATKLPHELRSGDEPCDPSSVEFLRRTLGEAQELLLARLLDP</sequence>
<keyword evidence="3" id="KW-0269">Exonuclease</keyword>
<protein>
    <submittedName>
        <fullName evidence="3">DNA repair exonuclease SbcCD nuclease subunit</fullName>
    </submittedName>
</protein>
<evidence type="ECO:0000256" key="1">
    <source>
        <dbReference type="ARBA" id="ARBA00022801"/>
    </source>
</evidence>
<accession>A0A1H3HL62</accession>
<feature type="domain" description="Calcineurin-like phosphoesterase" evidence="2">
    <location>
        <begin position="1"/>
        <end position="196"/>
    </location>
</feature>
<gene>
    <name evidence="3" type="ORF">SAMN05421644_13420</name>
</gene>
<dbReference type="InterPro" id="IPR004843">
    <property type="entry name" value="Calcineurin-like_PHP"/>
</dbReference>
<evidence type="ECO:0000259" key="2">
    <source>
        <dbReference type="Pfam" id="PF00149"/>
    </source>
</evidence>
<dbReference type="RefSeq" id="WP_091334456.1">
    <property type="nucleotide sequence ID" value="NZ_FNOW01000034.1"/>
</dbReference>
<dbReference type="Proteomes" id="UP000198672">
    <property type="component" value="Unassembled WGS sequence"/>
</dbReference>